<dbReference type="AlphaFoldDB" id="A0A1R3T2Z6"/>
<accession>A0A1R3T2Z6</accession>
<keyword evidence="4 6" id="KW-0813">Transport</keyword>
<keyword evidence="9" id="KW-1185">Reference proteome</keyword>
<dbReference type="NCBIfam" id="TIGR00975">
    <property type="entry name" value="3a0107s03"/>
    <property type="match status" value="1"/>
</dbReference>
<dbReference type="EMBL" id="LT605205">
    <property type="protein sequence ID" value="SCD20399.1"/>
    <property type="molecule type" value="Genomic_DNA"/>
</dbReference>
<dbReference type="GO" id="GO:0035435">
    <property type="term" value="P:phosphate ion transmembrane transport"/>
    <property type="evidence" value="ECO:0007669"/>
    <property type="project" value="InterPro"/>
</dbReference>
<comment type="similarity">
    <text evidence="2 6">Belongs to the PstS family.</text>
</comment>
<dbReference type="InterPro" id="IPR005673">
    <property type="entry name" value="ABC_phos-bd_PstS"/>
</dbReference>
<organism evidence="8 9">
    <name type="scientific">Proteiniphilum saccharofermentans</name>
    <dbReference type="NCBI Taxonomy" id="1642647"/>
    <lineage>
        <taxon>Bacteria</taxon>
        <taxon>Pseudomonadati</taxon>
        <taxon>Bacteroidota</taxon>
        <taxon>Bacteroidia</taxon>
        <taxon>Bacteroidales</taxon>
        <taxon>Dysgonomonadaceae</taxon>
        <taxon>Proteiniphilum</taxon>
    </lineage>
</organism>
<evidence type="ECO:0000256" key="1">
    <source>
        <dbReference type="ARBA" id="ARBA00002841"/>
    </source>
</evidence>
<dbReference type="PIRSF" id="PIRSF002756">
    <property type="entry name" value="PstS"/>
    <property type="match status" value="1"/>
</dbReference>
<dbReference type="STRING" id="1642647.PSM36_1579"/>
<evidence type="ECO:0000256" key="2">
    <source>
        <dbReference type="ARBA" id="ARBA00008725"/>
    </source>
</evidence>
<dbReference type="InterPro" id="IPR050962">
    <property type="entry name" value="Phosphate-bind_PstS"/>
</dbReference>
<dbReference type="KEGG" id="psac:PSM36_1579"/>
<dbReference type="SUPFAM" id="SSF53850">
    <property type="entry name" value="Periplasmic binding protein-like II"/>
    <property type="match status" value="1"/>
</dbReference>
<evidence type="ECO:0000259" key="7">
    <source>
        <dbReference type="Pfam" id="PF12849"/>
    </source>
</evidence>
<comment type="function">
    <text evidence="1">Part of the ABC transporter complex PstSACB involved in phosphate import.</text>
</comment>
<evidence type="ECO:0000256" key="3">
    <source>
        <dbReference type="ARBA" id="ARBA00011529"/>
    </source>
</evidence>
<proteinExistence type="inferred from homology"/>
<dbReference type="Proteomes" id="UP000187464">
    <property type="component" value="Chromosome I"/>
</dbReference>
<comment type="subunit">
    <text evidence="3">The complex is composed of two ATP-binding proteins (PstB), two transmembrane proteins (PstC and PstA) and a solute-binding protein (PstS).</text>
</comment>
<feature type="domain" description="PBP" evidence="7">
    <location>
        <begin position="3"/>
        <end position="273"/>
    </location>
</feature>
<evidence type="ECO:0000256" key="5">
    <source>
        <dbReference type="ARBA" id="ARBA00022592"/>
    </source>
</evidence>
<dbReference type="GO" id="GO:0042301">
    <property type="term" value="F:phosphate ion binding"/>
    <property type="evidence" value="ECO:0007669"/>
    <property type="project" value="InterPro"/>
</dbReference>
<dbReference type="PANTHER" id="PTHR42996:SF1">
    <property type="entry name" value="PHOSPHATE-BINDING PROTEIN PSTS"/>
    <property type="match status" value="1"/>
</dbReference>
<gene>
    <name evidence="8" type="ORF">PSM36_1579</name>
</gene>
<dbReference type="PANTHER" id="PTHR42996">
    <property type="entry name" value="PHOSPHATE-BINDING PROTEIN PSTS"/>
    <property type="match status" value="1"/>
</dbReference>
<evidence type="ECO:0000256" key="4">
    <source>
        <dbReference type="ARBA" id="ARBA00022448"/>
    </source>
</evidence>
<sequence>MSLSGAGATFPYPYYNIVFRDYMRLNGGLKVSYGAIGSGGGIRSLRDRSVDFGASDAFLNSKEIASMNAEVVHIATCMGGVVMAYTLEGVDSLRLTGPLVADIYLGNIKKWNDPKLQAINPDVPLPDLDITPVYRSDGSGTTYNFSEYLSMVSPDWDSVMGKGKALKWEAGIAAKGNPGVAGIVQQTEGAIGYIGSEYALTLKLPVAKLRNKAGIYVDATLETISAAANVTLPDDMRATIIDSDDPDAYPISLFTWILVYKDQQYGNRTKKEAEALVDMLGYIISDGGQKVAAQINYAPLSAQAIEKTKKLIGEIHYGGELIN</sequence>
<dbReference type="Pfam" id="PF12849">
    <property type="entry name" value="PBP_like_2"/>
    <property type="match status" value="1"/>
</dbReference>
<evidence type="ECO:0000313" key="8">
    <source>
        <dbReference type="EMBL" id="SCD20399.1"/>
    </source>
</evidence>
<evidence type="ECO:0000313" key="9">
    <source>
        <dbReference type="Proteomes" id="UP000187464"/>
    </source>
</evidence>
<dbReference type="GO" id="GO:0043190">
    <property type="term" value="C:ATP-binding cassette (ABC) transporter complex"/>
    <property type="evidence" value="ECO:0007669"/>
    <property type="project" value="InterPro"/>
</dbReference>
<name>A0A1R3T2Z6_9BACT</name>
<reference evidence="8 9" key="1">
    <citation type="submission" date="2016-08" db="EMBL/GenBank/DDBJ databases">
        <authorList>
            <person name="Seilhamer J.J."/>
        </authorList>
    </citation>
    <scope>NUCLEOTIDE SEQUENCE [LARGE SCALE GENOMIC DNA]</scope>
    <source>
        <strain evidence="8">M3/6</strain>
    </source>
</reference>
<evidence type="ECO:0000256" key="6">
    <source>
        <dbReference type="PIRNR" id="PIRNR002756"/>
    </source>
</evidence>
<dbReference type="InterPro" id="IPR024370">
    <property type="entry name" value="PBP_domain"/>
</dbReference>
<keyword evidence="5 6" id="KW-0592">Phosphate transport</keyword>
<dbReference type="Gene3D" id="3.40.190.10">
    <property type="entry name" value="Periplasmic binding protein-like II"/>
    <property type="match status" value="2"/>
</dbReference>
<protein>
    <recommendedName>
        <fullName evidence="6">Phosphate-binding protein</fullName>
    </recommendedName>
</protein>
<dbReference type="CDD" id="cd13565">
    <property type="entry name" value="PBP2_PstS"/>
    <property type="match status" value="1"/>
</dbReference>